<comment type="caution">
    <text evidence="4">The sequence shown here is derived from an EMBL/GenBank/DDBJ whole genome shotgun (WGS) entry which is preliminary data.</text>
</comment>
<name>A0AAW1RMV3_9CHLO</name>
<dbReference type="Pfam" id="PF23441">
    <property type="entry name" value="SDR"/>
    <property type="match status" value="1"/>
</dbReference>
<dbReference type="PANTHER" id="PTHR43477:SF1">
    <property type="entry name" value="DIHYDROANTICAPSIN 7-DEHYDROGENASE"/>
    <property type="match status" value="1"/>
</dbReference>
<dbReference type="InterPro" id="IPR036291">
    <property type="entry name" value="NAD(P)-bd_dom_sf"/>
</dbReference>
<sequence length="246" mass="26070">MSSKDKLRNKRVVVIGGSSGIGFAVAEAVLDSGAEVIIASSTQSKVDGAMARLDSPSASGRTVDISSEEQLRHFFEDVGPFDHFVYTAGDALQLGQFEQTDLKKAKTALDVRFWGCIAAIKAAQKLIRPGGSITMTSGTIALKPIKDWAIATGVAGATESLTRGLALDLAPIRVNTVIPGFVATEMWDTHMSKEEQHKVFQETGKKLLTGRVASPDDIAECYLYCMKAGFTTGSNVVADGGGLLTL</sequence>
<dbReference type="Proteomes" id="UP001438707">
    <property type="component" value="Unassembled WGS sequence"/>
</dbReference>
<comment type="similarity">
    <text evidence="1">Belongs to the short-chain dehydrogenases/reductases (SDR) family.</text>
</comment>
<protein>
    <submittedName>
        <fullName evidence="4">Uncharacterized protein</fullName>
    </submittedName>
</protein>
<dbReference type="InterPro" id="IPR051122">
    <property type="entry name" value="SDR_DHRS6-like"/>
</dbReference>
<dbReference type="PRINTS" id="PR00081">
    <property type="entry name" value="GDHRDH"/>
</dbReference>
<reference evidence="4 5" key="1">
    <citation type="journal article" date="2024" name="Nat. Commun.">
        <title>Phylogenomics reveals the evolutionary origins of lichenization in chlorophyte algae.</title>
        <authorList>
            <person name="Puginier C."/>
            <person name="Libourel C."/>
            <person name="Otte J."/>
            <person name="Skaloud P."/>
            <person name="Haon M."/>
            <person name="Grisel S."/>
            <person name="Petersen M."/>
            <person name="Berrin J.G."/>
            <person name="Delaux P.M."/>
            <person name="Dal Grande F."/>
            <person name="Keller J."/>
        </authorList>
    </citation>
    <scope>NUCLEOTIDE SEQUENCE [LARGE SCALE GENOMIC DNA]</scope>
    <source>
        <strain evidence="4 5">SAG 2145</strain>
    </source>
</reference>
<keyword evidence="5" id="KW-1185">Reference proteome</keyword>
<dbReference type="InterPro" id="IPR057571">
    <property type="entry name" value="SDR_PhqE-like"/>
</dbReference>
<dbReference type="SUPFAM" id="SSF51735">
    <property type="entry name" value="NAD(P)-binding Rossmann-fold domains"/>
    <property type="match status" value="1"/>
</dbReference>
<dbReference type="InterPro" id="IPR002347">
    <property type="entry name" value="SDR_fam"/>
</dbReference>
<dbReference type="GO" id="GO:0016491">
    <property type="term" value="F:oxidoreductase activity"/>
    <property type="evidence" value="ECO:0007669"/>
    <property type="project" value="UniProtKB-KW"/>
</dbReference>
<accession>A0AAW1RMV3</accession>
<evidence type="ECO:0000313" key="5">
    <source>
        <dbReference type="Proteomes" id="UP001438707"/>
    </source>
</evidence>
<dbReference type="Gene3D" id="3.40.50.720">
    <property type="entry name" value="NAD(P)-binding Rossmann-like Domain"/>
    <property type="match status" value="1"/>
</dbReference>
<dbReference type="EMBL" id="JALJOS010000009">
    <property type="protein sequence ID" value="KAK9834491.1"/>
    <property type="molecule type" value="Genomic_DNA"/>
</dbReference>
<keyword evidence="3" id="KW-0560">Oxidoreductase</keyword>
<dbReference type="PANTHER" id="PTHR43477">
    <property type="entry name" value="DIHYDROANTICAPSIN 7-DEHYDROGENASE"/>
    <property type="match status" value="1"/>
</dbReference>
<keyword evidence="2" id="KW-0521">NADP</keyword>
<evidence type="ECO:0000256" key="1">
    <source>
        <dbReference type="ARBA" id="ARBA00006484"/>
    </source>
</evidence>
<proteinExistence type="inferred from homology"/>
<dbReference type="AlphaFoldDB" id="A0AAW1RMV3"/>
<evidence type="ECO:0000256" key="3">
    <source>
        <dbReference type="ARBA" id="ARBA00023002"/>
    </source>
</evidence>
<organism evidence="4 5">
    <name type="scientific">Apatococcus lobatus</name>
    <dbReference type="NCBI Taxonomy" id="904363"/>
    <lineage>
        <taxon>Eukaryota</taxon>
        <taxon>Viridiplantae</taxon>
        <taxon>Chlorophyta</taxon>
        <taxon>core chlorophytes</taxon>
        <taxon>Trebouxiophyceae</taxon>
        <taxon>Chlorellales</taxon>
        <taxon>Chlorellaceae</taxon>
        <taxon>Apatococcus</taxon>
    </lineage>
</organism>
<evidence type="ECO:0000256" key="2">
    <source>
        <dbReference type="ARBA" id="ARBA00022857"/>
    </source>
</evidence>
<gene>
    <name evidence="4" type="ORF">WJX74_002854</name>
</gene>
<evidence type="ECO:0000313" key="4">
    <source>
        <dbReference type="EMBL" id="KAK9834491.1"/>
    </source>
</evidence>